<keyword evidence="5" id="KW-0539">Nucleus</keyword>
<evidence type="ECO:0000313" key="8">
    <source>
        <dbReference type="EMBL" id="KIW56507.1"/>
    </source>
</evidence>
<comment type="similarity">
    <text evidence="5">Belongs to the FAN1 family.</text>
</comment>
<keyword evidence="5" id="KW-0464">Manganese</keyword>
<dbReference type="InterPro" id="IPR049126">
    <property type="entry name" value="FAN1-like_TPR"/>
</dbReference>
<dbReference type="STRING" id="348802.A0A0D2D2C1"/>
<keyword evidence="2 5" id="KW-0479">Metal-binding</keyword>
<dbReference type="EC" id="3.1.4.1" evidence="5"/>
<dbReference type="GO" id="GO:0005634">
    <property type="term" value="C:nucleus"/>
    <property type="evidence" value="ECO:0007669"/>
    <property type="project" value="UniProtKB-SubCell"/>
</dbReference>
<sequence>MALVPRSPSMHSRLMGTRIPHPASTRFNESDEFPSPPSKRVKTTTSNGASSPKRDSPRKPLPKRASRNEIPDSEDEEQDMDEGGVELPSVPQATQLEATLPPVQTDEEAIEAYEAYKAGEHVREGKPDEGTTLSRLESRSWIRGRSSIYVDAFNLSLDTVLEEEGHLFNEAEHSLFKIWRDLAYEAQYLYVRLFLRKTNKWFRVKDLQYYSDVADIDAAVAELQKERALPTVEAEPEIHPGELEPPEGTVLGESVALAECSSEHITSLDEASSLLLLDELKTLAKEAKVQGKNKRELLQNFRRTSGRQRGLGFKDLKRADTQDTTSAMSEDGTSVCEDEDDESSGSRTPILNNRDAHFTKKILDHTGRCIRLSLTPLKLFERVHLVFYRSTEWTEKSLTTLILAKISRRNFPEYLVSRSTTIFESRSLLLEFEASLRTQFKVDNILEFNGTPGRKSLEEVKEIFEAVYPRWKVLLAEEQSKEERVYESGEGAYLRRFSPAWVYTRIVHKGLQPLARFKEHLREHEILTELLNQRLFHASRRGAWYQRKALLQEHYMHALTPAEGRSQEASKKHWKRVALATCEQGLQDKECHVIYHYDLQKRIKKLEKQLRVPVREQHDFGHVRLAKPFERDVVGIKIEKDRDDTPSSRSLSLSRMNSVNNKQPLPSTNTGDTNGTSHPAGTAKVPPTLQHQPSTSGGGPGSKTIWLDTLDTNEHVSVEAMCLSHYRHVLGYKGYHSEGGILRTIFGLLFYDILFFNPYIPNVFQTAYQTCPLDLHTDSFFSSRMPEILGRVNQISNGEAVEIARRVWDENCERKTCIVGVRWDAFDRDDLLELVGCWDGQALGVVMLVMAQEYQSRGGGVPDLVLWKTFPGFPESSEQRGDDDDQNRGVKQDHAHQRNDASGEGNGHGRGRGRGDENGNGNARGEVVFVEVKSANDRLSDTQRLWISVLLGAGVKVELCHAVAGEIRTV</sequence>
<comment type="catalytic activity">
    <reaction evidence="5">
        <text>Hydrolytically removes 5'-nucleotides successively from the 3'-hydroxy termini of 3'-hydroxy-terminated oligonucleotides.</text>
        <dbReference type="EC" id="3.1.4.1"/>
    </reaction>
</comment>
<dbReference type="GO" id="GO:0004528">
    <property type="term" value="F:phosphodiesterase I activity"/>
    <property type="evidence" value="ECO:0007669"/>
    <property type="project" value="UniProtKB-EC"/>
</dbReference>
<dbReference type="InterPro" id="IPR014883">
    <property type="entry name" value="VRR_NUC"/>
</dbReference>
<dbReference type="PANTHER" id="PTHR15749">
    <property type="entry name" value="FANCONI-ASSOCIATED NUCLEASE 1"/>
    <property type="match status" value="1"/>
</dbReference>
<dbReference type="GO" id="GO:0017108">
    <property type="term" value="F:5'-flap endonuclease activity"/>
    <property type="evidence" value="ECO:0007669"/>
    <property type="project" value="TreeGrafter"/>
</dbReference>
<dbReference type="SMART" id="SM00990">
    <property type="entry name" value="VRR_NUC"/>
    <property type="match status" value="1"/>
</dbReference>
<dbReference type="CDD" id="cd22326">
    <property type="entry name" value="FAN1-like"/>
    <property type="match status" value="1"/>
</dbReference>
<dbReference type="GO" id="GO:0046872">
    <property type="term" value="F:metal ion binding"/>
    <property type="evidence" value="ECO:0007669"/>
    <property type="project" value="UniProtKB-KW"/>
</dbReference>
<feature type="compositionally biased region" description="Basic and acidic residues" evidence="6">
    <location>
        <begin position="886"/>
        <end position="901"/>
    </location>
</feature>
<dbReference type="RefSeq" id="XP_013317091.1">
    <property type="nucleotide sequence ID" value="XM_013461637.1"/>
</dbReference>
<keyword evidence="5" id="KW-0227">DNA damage</keyword>
<dbReference type="Pfam" id="PF08774">
    <property type="entry name" value="VRR_NUC"/>
    <property type="match status" value="2"/>
</dbReference>
<name>A0A0D2D2C1_9EURO</name>
<organism evidence="8 9">
    <name type="scientific">Exophiala xenobiotica</name>
    <dbReference type="NCBI Taxonomy" id="348802"/>
    <lineage>
        <taxon>Eukaryota</taxon>
        <taxon>Fungi</taxon>
        <taxon>Dikarya</taxon>
        <taxon>Ascomycota</taxon>
        <taxon>Pezizomycotina</taxon>
        <taxon>Eurotiomycetes</taxon>
        <taxon>Chaetothyriomycetidae</taxon>
        <taxon>Chaetothyriales</taxon>
        <taxon>Herpotrichiellaceae</taxon>
        <taxon>Exophiala</taxon>
    </lineage>
</organism>
<keyword evidence="3 5" id="KW-0378">Hydrolase</keyword>
<evidence type="ECO:0000256" key="2">
    <source>
        <dbReference type="ARBA" id="ARBA00022723"/>
    </source>
</evidence>
<dbReference type="GeneID" id="25327074"/>
<feature type="compositionally biased region" description="Acidic residues" evidence="6">
    <location>
        <begin position="71"/>
        <end position="84"/>
    </location>
</feature>
<feature type="region of interest" description="Disordered" evidence="6">
    <location>
        <begin position="1"/>
        <end position="86"/>
    </location>
</feature>
<evidence type="ECO:0000313" key="9">
    <source>
        <dbReference type="Proteomes" id="UP000054342"/>
    </source>
</evidence>
<dbReference type="OrthoDB" id="76364at2759"/>
<dbReference type="GO" id="GO:0070336">
    <property type="term" value="F:flap-structured DNA binding"/>
    <property type="evidence" value="ECO:0007669"/>
    <property type="project" value="TreeGrafter"/>
</dbReference>
<keyword evidence="9" id="KW-1185">Reference proteome</keyword>
<feature type="domain" description="VRR-NUC" evidence="7">
    <location>
        <begin position="795"/>
        <end position="964"/>
    </location>
</feature>
<proteinExistence type="inferred from homology"/>
<comment type="function">
    <text evidence="5">Nuclease required for the repair of DNA interstrand cross-links (ICL). Acts as a 5'-3' exonuclease that anchors at a cut end of DNA and cleaves DNA successively at every third nucleotide, allowing to excise an ICL from one strand through flanking incisions.</text>
</comment>
<evidence type="ECO:0000256" key="6">
    <source>
        <dbReference type="SAM" id="MobiDB-lite"/>
    </source>
</evidence>
<dbReference type="EMBL" id="KN847319">
    <property type="protein sequence ID" value="KIW56507.1"/>
    <property type="molecule type" value="Genomic_DNA"/>
</dbReference>
<dbReference type="GO" id="GO:0008409">
    <property type="term" value="F:5'-3' exonuclease activity"/>
    <property type="evidence" value="ECO:0007669"/>
    <property type="project" value="TreeGrafter"/>
</dbReference>
<evidence type="ECO:0000256" key="1">
    <source>
        <dbReference type="ARBA" id="ARBA00022722"/>
    </source>
</evidence>
<dbReference type="PANTHER" id="PTHR15749:SF4">
    <property type="entry name" value="FANCONI-ASSOCIATED NUCLEASE 1"/>
    <property type="match status" value="1"/>
</dbReference>
<dbReference type="Proteomes" id="UP000054342">
    <property type="component" value="Unassembled WGS sequence"/>
</dbReference>
<feature type="region of interest" description="Disordered" evidence="6">
    <location>
        <begin position="640"/>
        <end position="706"/>
    </location>
</feature>
<keyword evidence="5" id="KW-0234">DNA repair</keyword>
<keyword evidence="1 5" id="KW-0540">Nuclease</keyword>
<feature type="region of interest" description="Disordered" evidence="6">
    <location>
        <begin position="875"/>
        <end position="922"/>
    </location>
</feature>
<gene>
    <name evidence="8" type="ORF">PV05_05166</name>
</gene>
<dbReference type="AlphaFoldDB" id="A0A0D2D2C1"/>
<evidence type="ECO:0000256" key="3">
    <source>
        <dbReference type="ARBA" id="ARBA00022801"/>
    </source>
</evidence>
<evidence type="ECO:0000256" key="5">
    <source>
        <dbReference type="RuleBase" id="RU365033"/>
    </source>
</evidence>
<reference evidence="8 9" key="1">
    <citation type="submission" date="2015-01" db="EMBL/GenBank/DDBJ databases">
        <title>The Genome Sequence of Exophiala xenobiotica CBS118157.</title>
        <authorList>
            <consortium name="The Broad Institute Genomics Platform"/>
            <person name="Cuomo C."/>
            <person name="de Hoog S."/>
            <person name="Gorbushina A."/>
            <person name="Stielow B."/>
            <person name="Teixiera M."/>
            <person name="Abouelleil A."/>
            <person name="Chapman S.B."/>
            <person name="Priest M."/>
            <person name="Young S.K."/>
            <person name="Wortman J."/>
            <person name="Nusbaum C."/>
            <person name="Birren B."/>
        </authorList>
    </citation>
    <scope>NUCLEOTIDE SEQUENCE [LARGE SCALE GENOMIC DNA]</scope>
    <source>
        <strain evidence="8 9">CBS 118157</strain>
    </source>
</reference>
<feature type="compositionally biased region" description="Polar residues" evidence="6">
    <location>
        <begin position="656"/>
        <end position="679"/>
    </location>
</feature>
<keyword evidence="4 5" id="KW-0460">Magnesium</keyword>
<feature type="compositionally biased region" description="Polar residues" evidence="6">
    <location>
        <begin position="322"/>
        <end position="332"/>
    </location>
</feature>
<dbReference type="Pfam" id="PF21170">
    <property type="entry name" value="FAN1_TPR"/>
    <property type="match status" value="1"/>
</dbReference>
<dbReference type="InterPro" id="IPR049132">
    <property type="entry name" value="FAN1-like_euk"/>
</dbReference>
<dbReference type="InterPro" id="IPR049125">
    <property type="entry name" value="FAN1-like_WH"/>
</dbReference>
<dbReference type="Pfam" id="PF21315">
    <property type="entry name" value="FAN1_HTH"/>
    <property type="match status" value="1"/>
</dbReference>
<dbReference type="GO" id="GO:0036297">
    <property type="term" value="P:interstrand cross-link repair"/>
    <property type="evidence" value="ECO:0007669"/>
    <property type="project" value="InterPro"/>
</dbReference>
<dbReference type="InterPro" id="IPR033315">
    <property type="entry name" value="Fan1-like"/>
</dbReference>
<protein>
    <recommendedName>
        <fullName evidence="5">Fanconi-associated nuclease</fullName>
        <ecNumber evidence="5">3.1.4.1</ecNumber>
    </recommendedName>
</protein>
<dbReference type="HOGENOM" id="CLU_005116_1_0_1"/>
<feature type="region of interest" description="Disordered" evidence="6">
    <location>
        <begin position="317"/>
        <end position="350"/>
    </location>
</feature>
<accession>A0A0D2D2C1</accession>
<comment type="cofactor">
    <cofactor evidence="5">
        <name>Mg(2+)</name>
        <dbReference type="ChEBI" id="CHEBI:18420"/>
    </cofactor>
    <cofactor evidence="5">
        <name>Mn(2+)</name>
        <dbReference type="ChEBI" id="CHEBI:29035"/>
    </cofactor>
</comment>
<evidence type="ECO:0000259" key="7">
    <source>
        <dbReference type="SMART" id="SM00990"/>
    </source>
</evidence>
<evidence type="ECO:0000256" key="4">
    <source>
        <dbReference type="ARBA" id="ARBA00022842"/>
    </source>
</evidence>
<comment type="subcellular location">
    <subcellularLocation>
        <location evidence="5">Nucleus</location>
    </subcellularLocation>
</comment>